<dbReference type="Pfam" id="PF00724">
    <property type="entry name" value="Oxidored_FMN"/>
    <property type="match status" value="1"/>
</dbReference>
<evidence type="ECO:0000313" key="3">
    <source>
        <dbReference type="Proteomes" id="UP000799302"/>
    </source>
</evidence>
<accession>A0A6A6UAL7</accession>
<dbReference type="Proteomes" id="UP000799302">
    <property type="component" value="Unassembled WGS sequence"/>
</dbReference>
<sequence length="345" mass="37924">MLTTSPDDQNVNTPLAATYYAQRASTPGTLLITEAAFISPQAGGYDSVPGLWDSAQLARWKTITDAVHAKGSYIYAQLWALGRAGGAKVLAKRGLDVVSSSAVPINEKSSMPREMTDGEVWSMVGAYADAAKKAVEEAGFDGVEIHGANGYLVDQFTQDNCNRRTDGWGGSVEKRARFGIEVAKAVVKAVGREKVGIRLSPYSEFQGMRMEDPEPGFTYLIKELAKLELVYLHMTTPRVQGGVDVAHPTDDMGWAVEAWGKTRPLILAGGFTAQTAEEEVEKVYPGYNIAIAFGRYFISTPDLPFRIREGIAFNKYDRPTFYTKGEKGYTDYPFSQEWEQAQARL</sequence>
<organism evidence="2 3">
    <name type="scientific">Microthyrium microscopicum</name>
    <dbReference type="NCBI Taxonomy" id="703497"/>
    <lineage>
        <taxon>Eukaryota</taxon>
        <taxon>Fungi</taxon>
        <taxon>Dikarya</taxon>
        <taxon>Ascomycota</taxon>
        <taxon>Pezizomycotina</taxon>
        <taxon>Dothideomycetes</taxon>
        <taxon>Dothideomycetes incertae sedis</taxon>
        <taxon>Microthyriales</taxon>
        <taxon>Microthyriaceae</taxon>
        <taxon>Microthyrium</taxon>
    </lineage>
</organism>
<dbReference type="EMBL" id="MU004236">
    <property type="protein sequence ID" value="KAF2668178.1"/>
    <property type="molecule type" value="Genomic_DNA"/>
</dbReference>
<dbReference type="Gene3D" id="3.20.20.70">
    <property type="entry name" value="Aldolase class I"/>
    <property type="match status" value="1"/>
</dbReference>
<keyword evidence="3" id="KW-1185">Reference proteome</keyword>
<reference evidence="2" key="1">
    <citation type="journal article" date="2020" name="Stud. Mycol.">
        <title>101 Dothideomycetes genomes: a test case for predicting lifestyles and emergence of pathogens.</title>
        <authorList>
            <person name="Haridas S."/>
            <person name="Albert R."/>
            <person name="Binder M."/>
            <person name="Bloem J."/>
            <person name="Labutti K."/>
            <person name="Salamov A."/>
            <person name="Andreopoulos B."/>
            <person name="Baker S."/>
            <person name="Barry K."/>
            <person name="Bills G."/>
            <person name="Bluhm B."/>
            <person name="Cannon C."/>
            <person name="Castanera R."/>
            <person name="Culley D."/>
            <person name="Daum C."/>
            <person name="Ezra D."/>
            <person name="Gonzalez J."/>
            <person name="Henrissat B."/>
            <person name="Kuo A."/>
            <person name="Liang C."/>
            <person name="Lipzen A."/>
            <person name="Lutzoni F."/>
            <person name="Magnuson J."/>
            <person name="Mondo S."/>
            <person name="Nolan M."/>
            <person name="Ohm R."/>
            <person name="Pangilinan J."/>
            <person name="Park H.-J."/>
            <person name="Ramirez L."/>
            <person name="Alfaro M."/>
            <person name="Sun H."/>
            <person name="Tritt A."/>
            <person name="Yoshinaga Y."/>
            <person name="Zwiers L.-H."/>
            <person name="Turgeon B."/>
            <person name="Goodwin S."/>
            <person name="Spatafora J."/>
            <person name="Crous P."/>
            <person name="Grigoriev I."/>
        </authorList>
    </citation>
    <scope>NUCLEOTIDE SEQUENCE</scope>
    <source>
        <strain evidence="2">CBS 115976</strain>
    </source>
</reference>
<dbReference type="AlphaFoldDB" id="A0A6A6UAL7"/>
<dbReference type="InterPro" id="IPR013785">
    <property type="entry name" value="Aldolase_TIM"/>
</dbReference>
<name>A0A6A6UAL7_9PEZI</name>
<feature type="domain" description="NADH:flavin oxidoreductase/NADH oxidase N-terminal" evidence="1">
    <location>
        <begin position="5"/>
        <end position="312"/>
    </location>
</feature>
<dbReference type="OrthoDB" id="276546at2759"/>
<evidence type="ECO:0000313" key="2">
    <source>
        <dbReference type="EMBL" id="KAF2668178.1"/>
    </source>
</evidence>
<evidence type="ECO:0000259" key="1">
    <source>
        <dbReference type="Pfam" id="PF00724"/>
    </source>
</evidence>
<dbReference type="CDD" id="cd02933">
    <property type="entry name" value="OYE_like_FMN"/>
    <property type="match status" value="1"/>
</dbReference>
<dbReference type="GO" id="GO:0010181">
    <property type="term" value="F:FMN binding"/>
    <property type="evidence" value="ECO:0007669"/>
    <property type="project" value="InterPro"/>
</dbReference>
<gene>
    <name evidence="2" type="ORF">BT63DRAFT_425497</name>
</gene>
<protein>
    <submittedName>
        <fullName evidence="2">FMN-linked oxidoreductase</fullName>
    </submittedName>
</protein>
<dbReference type="GO" id="GO:0003959">
    <property type="term" value="F:NADPH dehydrogenase activity"/>
    <property type="evidence" value="ECO:0007669"/>
    <property type="project" value="TreeGrafter"/>
</dbReference>
<dbReference type="PANTHER" id="PTHR22893">
    <property type="entry name" value="NADH OXIDOREDUCTASE-RELATED"/>
    <property type="match status" value="1"/>
</dbReference>
<dbReference type="PANTHER" id="PTHR22893:SF91">
    <property type="entry name" value="NADPH DEHYDROGENASE 2-RELATED"/>
    <property type="match status" value="1"/>
</dbReference>
<dbReference type="InterPro" id="IPR045247">
    <property type="entry name" value="Oye-like"/>
</dbReference>
<dbReference type="SUPFAM" id="SSF51395">
    <property type="entry name" value="FMN-linked oxidoreductases"/>
    <property type="match status" value="1"/>
</dbReference>
<dbReference type="InterPro" id="IPR001155">
    <property type="entry name" value="OxRdtase_FMN_N"/>
</dbReference>
<proteinExistence type="predicted"/>